<evidence type="ECO:0000313" key="2">
    <source>
        <dbReference type="EMBL" id="SPF29918.1"/>
    </source>
</evidence>
<keyword evidence="2" id="KW-0808">Transferase</keyword>
<dbReference type="InterPro" id="IPR013216">
    <property type="entry name" value="Methyltransf_11"/>
</dbReference>
<dbReference type="Pfam" id="PF08241">
    <property type="entry name" value="Methyltransf_11"/>
    <property type="match status" value="1"/>
</dbReference>
<dbReference type="SUPFAM" id="SSF53335">
    <property type="entry name" value="S-adenosyl-L-methionine-dependent methyltransferases"/>
    <property type="match status" value="1"/>
</dbReference>
<protein>
    <submittedName>
        <fullName evidence="2">Demethylrebeccamycin-D-glucose O-methyltransferase</fullName>
        <ecNumber evidence="2">2.1.1.164</ecNumber>
    </submittedName>
</protein>
<dbReference type="EC" id="2.1.1.164" evidence="2"/>
<feature type="domain" description="Methyltransferase type 11" evidence="1">
    <location>
        <begin position="52"/>
        <end position="148"/>
    </location>
</feature>
<dbReference type="GO" id="GO:0102082">
    <property type="term" value="F:demethylrebeccamycin--D-glucose O-methyltransferase activity"/>
    <property type="evidence" value="ECO:0007669"/>
    <property type="project" value="UniProtKB-EC"/>
</dbReference>
<keyword evidence="3" id="KW-1185">Reference proteome</keyword>
<dbReference type="GO" id="GO:0008757">
    <property type="term" value="F:S-adenosylmethionine-dependent methyltransferase activity"/>
    <property type="evidence" value="ECO:0007669"/>
    <property type="project" value="InterPro"/>
</dbReference>
<sequence length="266" mass="28957">MADPFQNVDAAGEDFIAAFADSMDARQDDPTMEAIVADYLGRAHFAADGLTVEVGCGAGAITRRIADHANPAKVVGLDPSNGFIREAARRAGDRANLSFAVADGADLPFDDQSADNVVLHTVLTHVTAPDTILTEATRILKPGGTMMICDADFSKASLGSFEDDPLQVCARYFVREFVTDPHLVSKLRDLISACGLTLSHFDLRSRPVLDNEQMLPWVAETARLMLERGEIGETLHQGLIEEYHRRMQRGTLYGYQVFATAVAKKS</sequence>
<dbReference type="RefSeq" id="WP_108782654.1">
    <property type="nucleotide sequence ID" value="NZ_OMKW01000003.1"/>
</dbReference>
<proteinExistence type="predicted"/>
<dbReference type="AlphaFoldDB" id="A0A2R8AD06"/>
<accession>A0A2R8AD06</accession>
<dbReference type="InterPro" id="IPR029063">
    <property type="entry name" value="SAM-dependent_MTases_sf"/>
</dbReference>
<dbReference type="CDD" id="cd02440">
    <property type="entry name" value="AdoMet_MTases"/>
    <property type="match status" value="1"/>
</dbReference>
<dbReference type="Gene3D" id="3.40.50.150">
    <property type="entry name" value="Vaccinia Virus protein VP39"/>
    <property type="match status" value="1"/>
</dbReference>
<evidence type="ECO:0000259" key="1">
    <source>
        <dbReference type="Pfam" id="PF08241"/>
    </source>
</evidence>
<dbReference type="GO" id="GO:0032259">
    <property type="term" value="P:methylation"/>
    <property type="evidence" value="ECO:0007669"/>
    <property type="project" value="UniProtKB-KW"/>
</dbReference>
<reference evidence="2 3" key="1">
    <citation type="submission" date="2018-03" db="EMBL/GenBank/DDBJ databases">
        <authorList>
            <person name="Keele B.F."/>
        </authorList>
    </citation>
    <scope>NUCLEOTIDE SEQUENCE [LARGE SCALE GENOMIC DNA]</scope>
    <source>
        <strain evidence="2 3">CeCT 8812</strain>
    </source>
</reference>
<gene>
    <name evidence="2" type="primary">rebM_1</name>
    <name evidence="2" type="ORF">POI8812_02244</name>
</gene>
<name>A0A2R8AD06_9RHOB</name>
<dbReference type="PANTHER" id="PTHR42912">
    <property type="entry name" value="METHYLTRANSFERASE"/>
    <property type="match status" value="1"/>
</dbReference>
<dbReference type="OrthoDB" id="8153637at2"/>
<dbReference type="InterPro" id="IPR050508">
    <property type="entry name" value="Methyltransf_Superfamily"/>
</dbReference>
<dbReference type="Proteomes" id="UP000244932">
    <property type="component" value="Unassembled WGS sequence"/>
</dbReference>
<dbReference type="EMBL" id="OMKW01000003">
    <property type="protein sequence ID" value="SPF29918.1"/>
    <property type="molecule type" value="Genomic_DNA"/>
</dbReference>
<evidence type="ECO:0000313" key="3">
    <source>
        <dbReference type="Proteomes" id="UP000244932"/>
    </source>
</evidence>
<keyword evidence="2" id="KW-0489">Methyltransferase</keyword>
<organism evidence="2 3">
    <name type="scientific">Pontivivens insulae</name>
    <dbReference type="NCBI Taxonomy" id="1639689"/>
    <lineage>
        <taxon>Bacteria</taxon>
        <taxon>Pseudomonadati</taxon>
        <taxon>Pseudomonadota</taxon>
        <taxon>Alphaproteobacteria</taxon>
        <taxon>Rhodobacterales</taxon>
        <taxon>Paracoccaceae</taxon>
        <taxon>Pontivivens</taxon>
    </lineage>
</organism>